<feature type="region of interest" description="Disordered" evidence="1">
    <location>
        <begin position="35"/>
        <end position="66"/>
    </location>
</feature>
<sequence>MTDDNKSQPAGLTQQQLNIMAAMIEQAVTRAIARNGTNGTTGTTGPAGPPGPSGPPGPGGQLATADTSWKMEHIGCSDPDDEASTSVKTVNSVNHYSNVFSWVDNMKDIAKLKSEDVVRSHMSYSLKNKATDWYDAELTSVEKEALRILPLEE</sequence>
<evidence type="ECO:0000313" key="2">
    <source>
        <dbReference type="EMBL" id="KOS42792.1"/>
    </source>
</evidence>
<name>A0A0M9WFE5_9EURO</name>
<dbReference type="Proteomes" id="UP000037696">
    <property type="component" value="Unassembled WGS sequence"/>
</dbReference>
<feature type="compositionally biased region" description="Low complexity" evidence="1">
    <location>
        <begin position="36"/>
        <end position="46"/>
    </location>
</feature>
<keyword evidence="3" id="KW-1185">Reference proteome</keyword>
<protein>
    <submittedName>
        <fullName evidence="2">Uncharacterized protein</fullName>
    </submittedName>
</protein>
<feature type="compositionally biased region" description="Pro residues" evidence="1">
    <location>
        <begin position="47"/>
        <end position="58"/>
    </location>
</feature>
<dbReference type="EMBL" id="LHQQ01000097">
    <property type="protein sequence ID" value="KOS42792.1"/>
    <property type="molecule type" value="Genomic_DNA"/>
</dbReference>
<dbReference type="STRING" id="229535.A0A0M9WFE5"/>
<evidence type="ECO:0000256" key="1">
    <source>
        <dbReference type="SAM" id="MobiDB-lite"/>
    </source>
</evidence>
<reference evidence="2 3" key="1">
    <citation type="submission" date="2015-08" db="EMBL/GenBank/DDBJ databases">
        <title>Genome sequencing of Penicillium nordicum.</title>
        <authorList>
            <person name="Nguyen H.D."/>
            <person name="Seifert K.A."/>
        </authorList>
    </citation>
    <scope>NUCLEOTIDE SEQUENCE [LARGE SCALE GENOMIC DNA]</scope>
    <source>
        <strain evidence="2 3">DAOMC 185683</strain>
    </source>
</reference>
<comment type="caution">
    <text evidence="2">The sequence shown here is derived from an EMBL/GenBank/DDBJ whole genome shotgun (WGS) entry which is preliminary data.</text>
</comment>
<dbReference type="OrthoDB" id="4368880at2759"/>
<accession>A0A0M9WFE5</accession>
<dbReference type="Gene3D" id="1.20.5.320">
    <property type="entry name" value="6-Phosphogluconate Dehydrogenase, domain 3"/>
    <property type="match status" value="1"/>
</dbReference>
<dbReference type="AlphaFoldDB" id="A0A0M9WFE5"/>
<proteinExistence type="predicted"/>
<gene>
    <name evidence="2" type="ORF">ACN38_g6345</name>
</gene>
<evidence type="ECO:0000313" key="3">
    <source>
        <dbReference type="Proteomes" id="UP000037696"/>
    </source>
</evidence>
<organism evidence="2 3">
    <name type="scientific">Penicillium nordicum</name>
    <dbReference type="NCBI Taxonomy" id="229535"/>
    <lineage>
        <taxon>Eukaryota</taxon>
        <taxon>Fungi</taxon>
        <taxon>Dikarya</taxon>
        <taxon>Ascomycota</taxon>
        <taxon>Pezizomycotina</taxon>
        <taxon>Eurotiomycetes</taxon>
        <taxon>Eurotiomycetidae</taxon>
        <taxon>Eurotiales</taxon>
        <taxon>Aspergillaceae</taxon>
        <taxon>Penicillium</taxon>
    </lineage>
</organism>